<dbReference type="SMART" id="SM00327">
    <property type="entry name" value="VWA"/>
    <property type="match status" value="1"/>
</dbReference>
<dbReference type="eggNOG" id="COG2304">
    <property type="taxonomic scope" value="Bacteria"/>
</dbReference>
<keyword evidence="4" id="KW-1185">Reference proteome</keyword>
<dbReference type="KEGG" id="mym:A176_003946"/>
<dbReference type="InterPro" id="IPR002035">
    <property type="entry name" value="VWF_A"/>
</dbReference>
<feature type="signal peptide" evidence="1">
    <location>
        <begin position="1"/>
        <end position="19"/>
    </location>
</feature>
<dbReference type="RefSeq" id="WP_002639813.1">
    <property type="nucleotide sequence ID" value="NZ_CP012109.1"/>
</dbReference>
<reference evidence="3 4" key="1">
    <citation type="journal article" date="2016" name="PLoS ONE">
        <title>Complete Genome Sequence and Comparative Genomics of a Novel Myxobacterium Myxococcus hansupus.</title>
        <authorList>
            <person name="Sharma G."/>
            <person name="Narwani T."/>
            <person name="Subramanian S."/>
        </authorList>
    </citation>
    <scope>NUCLEOTIDE SEQUENCE [LARGE SCALE GENOMIC DNA]</scope>
    <source>
        <strain evidence="4">mixupus</strain>
    </source>
</reference>
<dbReference type="AlphaFoldDB" id="A0A0H4WW51"/>
<sequence length="416" mass="44025">MRSKLPLLSALSVGAVVLACQTYDFEPVEPLAIAQTTVEEVINARRSKPNIMMLVDTSGSMTLPVNPGPSCDVEFEGSMVPCGYDAVCNVDICPTRWTALQAVVPDFLRNSGPFVRFALTTYPETRGGSGVADLCRESTPSALLKTLPAQEDDDSLLAHANEINTLLQQIPNGGPGQPVGGTPTSGSLRFVREQAGLVDPDRANFVILLTDGLPNCNANNANQGTDIERCKCTIAGNGCRGGYLQNGCLDEDASVAEVRALADRGVKTIVIGFGSETATGDGPAVLNAMARAGGFARQCDAQNSCGADDTCNPTTGLCNRAFFQAANQAELAQALEDISKAVVNPEPCLIPLEGPQRPSDPKLLVVYVDGVRTTSSDSTWSFEEAGVLFTGETCQRILNSTPESPVKIEVRAIRQR</sequence>
<dbReference type="PATRIC" id="fig|1297742.4.peg.3987"/>
<dbReference type="OrthoDB" id="5506314at2"/>
<dbReference type="PROSITE" id="PS50234">
    <property type="entry name" value="VWFA"/>
    <property type="match status" value="1"/>
</dbReference>
<dbReference type="InterPro" id="IPR036465">
    <property type="entry name" value="vWFA_dom_sf"/>
</dbReference>
<protein>
    <submittedName>
        <fullName evidence="3">CglB</fullName>
    </submittedName>
</protein>
<evidence type="ECO:0000259" key="2">
    <source>
        <dbReference type="PROSITE" id="PS50234"/>
    </source>
</evidence>
<feature type="chain" id="PRO_5005213051" evidence="1">
    <location>
        <begin position="20"/>
        <end position="416"/>
    </location>
</feature>
<evidence type="ECO:0000313" key="4">
    <source>
        <dbReference type="Proteomes" id="UP000009026"/>
    </source>
</evidence>
<dbReference type="STRING" id="1297742.A176_003946"/>
<accession>A0A0H4WW51</accession>
<dbReference type="NCBIfam" id="NF033757">
    <property type="entry name" value="gliding_CglB"/>
    <property type="match status" value="1"/>
</dbReference>
<keyword evidence="1" id="KW-0732">Signal</keyword>
<evidence type="ECO:0000313" key="3">
    <source>
        <dbReference type="EMBL" id="AKQ67034.1"/>
    </source>
</evidence>
<dbReference type="SUPFAM" id="SSF53300">
    <property type="entry name" value="vWA-like"/>
    <property type="match status" value="1"/>
</dbReference>
<organism evidence="3 4">
    <name type="scientific">Pseudomyxococcus hansupus</name>
    <dbReference type="NCBI Taxonomy" id="1297742"/>
    <lineage>
        <taxon>Bacteria</taxon>
        <taxon>Pseudomonadati</taxon>
        <taxon>Myxococcota</taxon>
        <taxon>Myxococcia</taxon>
        <taxon>Myxococcales</taxon>
        <taxon>Cystobacterineae</taxon>
        <taxon>Myxococcaceae</taxon>
        <taxon>Pseudomyxococcus</taxon>
    </lineage>
</organism>
<dbReference type="PROSITE" id="PS51257">
    <property type="entry name" value="PROKAR_LIPOPROTEIN"/>
    <property type="match status" value="1"/>
</dbReference>
<dbReference type="EMBL" id="CP012109">
    <property type="protein sequence ID" value="AKQ67034.1"/>
    <property type="molecule type" value="Genomic_DNA"/>
</dbReference>
<evidence type="ECO:0000256" key="1">
    <source>
        <dbReference type="SAM" id="SignalP"/>
    </source>
</evidence>
<gene>
    <name evidence="3" type="ORF">A176_003946</name>
</gene>
<dbReference type="Proteomes" id="UP000009026">
    <property type="component" value="Chromosome"/>
</dbReference>
<proteinExistence type="predicted"/>
<feature type="domain" description="VWFA" evidence="2">
    <location>
        <begin position="50"/>
        <end position="338"/>
    </location>
</feature>
<name>A0A0H4WW51_9BACT</name>
<dbReference type="Gene3D" id="3.40.50.410">
    <property type="entry name" value="von Willebrand factor, type A domain"/>
    <property type="match status" value="1"/>
</dbReference>